<comment type="caution">
    <text evidence="1">The sequence shown here is derived from an EMBL/GenBank/DDBJ whole genome shotgun (WGS) entry which is preliminary data.</text>
</comment>
<proteinExistence type="predicted"/>
<dbReference type="SUPFAM" id="SSF52402">
    <property type="entry name" value="Adenine nucleotide alpha hydrolases-like"/>
    <property type="match status" value="1"/>
</dbReference>
<dbReference type="Gene3D" id="3.40.50.620">
    <property type="entry name" value="HUPs"/>
    <property type="match status" value="1"/>
</dbReference>
<dbReference type="AlphaFoldDB" id="A0A7V5LZ07"/>
<sequence length="192" mass="23109">MAMTLLLYSMGERCPIVFADTGGEWPETYSYLERFKEFIWKEWGAKITTLRKQPPLYDYLHEKGFTPSFRLKMCTDRWKVRPIKKAFPDAVTYLGYTVEEEKRIERKRRAKDALFYSFPLAEAGMNRADCGKFIKRFGLPVPQRSNCFFCALQTKEQWELLKRLHPDLFRKARELERRHREIRGVDYRYIKL</sequence>
<evidence type="ECO:0000313" key="1">
    <source>
        <dbReference type="EMBL" id="HHF98055.1"/>
    </source>
</evidence>
<accession>A0A7V5LZ07</accession>
<protein>
    <recommendedName>
        <fullName evidence="2">Phosphoadenosine phosphosulphate reductase domain-containing protein</fullName>
    </recommendedName>
</protein>
<dbReference type="InterPro" id="IPR014729">
    <property type="entry name" value="Rossmann-like_a/b/a_fold"/>
</dbReference>
<gene>
    <name evidence="1" type="ORF">ENL39_01015</name>
</gene>
<dbReference type="Proteomes" id="UP000886070">
    <property type="component" value="Unassembled WGS sequence"/>
</dbReference>
<evidence type="ECO:0008006" key="2">
    <source>
        <dbReference type="Google" id="ProtNLM"/>
    </source>
</evidence>
<organism evidence="1">
    <name type="scientific">Aerophobetes bacterium</name>
    <dbReference type="NCBI Taxonomy" id="2030807"/>
    <lineage>
        <taxon>Bacteria</taxon>
        <taxon>Candidatus Aerophobota</taxon>
    </lineage>
</organism>
<dbReference type="EMBL" id="DRTT01000029">
    <property type="protein sequence ID" value="HHF98055.1"/>
    <property type="molecule type" value="Genomic_DNA"/>
</dbReference>
<name>A0A7V5LZ07_UNCAE</name>
<reference evidence="1" key="1">
    <citation type="journal article" date="2020" name="mSystems">
        <title>Genome- and Community-Level Interaction Insights into Carbon Utilization and Element Cycling Functions of Hydrothermarchaeota in Hydrothermal Sediment.</title>
        <authorList>
            <person name="Zhou Z."/>
            <person name="Liu Y."/>
            <person name="Xu W."/>
            <person name="Pan J."/>
            <person name="Luo Z.H."/>
            <person name="Li M."/>
        </authorList>
    </citation>
    <scope>NUCLEOTIDE SEQUENCE [LARGE SCALE GENOMIC DNA]</scope>
    <source>
        <strain evidence="1">HyVt-92</strain>
    </source>
</reference>